<dbReference type="EMBL" id="CAXAMM010003658">
    <property type="protein sequence ID" value="CAK9000810.1"/>
    <property type="molecule type" value="Genomic_DNA"/>
</dbReference>
<dbReference type="InterPro" id="IPR027359">
    <property type="entry name" value="Volt_channel_dom_sf"/>
</dbReference>
<dbReference type="InterPro" id="IPR002048">
    <property type="entry name" value="EF_hand_dom"/>
</dbReference>
<dbReference type="PANTHER" id="PTHR47131:SF1">
    <property type="entry name" value="CATION CHANNEL SPERM-ASSOCIATED PROTEIN 3"/>
    <property type="match status" value="1"/>
</dbReference>
<dbReference type="CDD" id="cd00051">
    <property type="entry name" value="EFh"/>
    <property type="match status" value="1"/>
</dbReference>
<dbReference type="Gene3D" id="1.10.238.10">
    <property type="entry name" value="EF-hand"/>
    <property type="match status" value="1"/>
</dbReference>
<gene>
    <name evidence="1" type="ORF">SCF082_LOCUS6657</name>
</gene>
<sequence>MQSQLLPEEAYDFQDLFQVVEQQQQALLRLADEHRAQWEGSLRWSSRNRHLPPPGEERFTKLSAQCIAEQPQQPATWDPVPSNPFDDETFAYDVDDHIKVTVNNEVVFPKDIQVLEESSELASGPVEAGSSRMGRHSVMSANVKPVDFHLTERSLQGAALVKNRCRKILDATATALVILNCMMLMVELELEGRAVGSKLGLSEGLDLTELLRWFHVIDQIFIAIFLLELVFRFLVDGVEFFKDVANAFDACLVVIGCVDILVIGPVLGNGNAAMMRVVRTLKSLRALRLLRAFRFVRGLRLLVKACQCFLPSLCWSMVLLAVFMSIGALVLGNLLLDFSANELENFEDRQWVWSHYGTAYRALYTLYEITFAGNWPTNVRPILNKVSHVYCIFFVLYVTVISFAVIRVISAVFLKDTLDAAQNDAENLVVERLRKKDEYVRRLEAVFMAIDCGGDGMITEQRLTDILSHPKVAAYFQTLDLDVQESANLFRIIDDGDGEVTLEEFIDGIMRCKGQARAVDQVAMRADLRQLDAKVTELLKVLRLRGHTT</sequence>
<dbReference type="SUPFAM" id="SSF81324">
    <property type="entry name" value="Voltage-gated potassium channels"/>
    <property type="match status" value="1"/>
</dbReference>
<dbReference type="PANTHER" id="PTHR47131">
    <property type="entry name" value="CATION CHANNEL SPERM-ASSOCIATED PROTEIN 3"/>
    <property type="match status" value="1"/>
</dbReference>
<dbReference type="InterPro" id="IPR011992">
    <property type="entry name" value="EF-hand-dom_pair"/>
</dbReference>
<dbReference type="Gene3D" id="1.20.120.350">
    <property type="entry name" value="Voltage-gated potassium channels. Chain C"/>
    <property type="match status" value="1"/>
</dbReference>
<keyword evidence="1" id="KW-0407">Ion channel</keyword>
<dbReference type="Gene3D" id="1.10.287.70">
    <property type="match status" value="1"/>
</dbReference>
<dbReference type="Pfam" id="PF00520">
    <property type="entry name" value="Ion_trans"/>
    <property type="match status" value="1"/>
</dbReference>
<dbReference type="SUPFAM" id="SSF47473">
    <property type="entry name" value="EF-hand"/>
    <property type="match status" value="1"/>
</dbReference>
<evidence type="ECO:0000313" key="1">
    <source>
        <dbReference type="EMBL" id="CAK9000810.1"/>
    </source>
</evidence>
<evidence type="ECO:0000313" key="2">
    <source>
        <dbReference type="Proteomes" id="UP001642464"/>
    </source>
</evidence>
<dbReference type="GO" id="GO:0034220">
    <property type="term" value="P:monoatomic ion transmembrane transport"/>
    <property type="evidence" value="ECO:0007669"/>
    <property type="project" value="UniProtKB-KW"/>
</dbReference>
<organism evidence="1 2">
    <name type="scientific">Durusdinium trenchii</name>
    <dbReference type="NCBI Taxonomy" id="1381693"/>
    <lineage>
        <taxon>Eukaryota</taxon>
        <taxon>Sar</taxon>
        <taxon>Alveolata</taxon>
        <taxon>Dinophyceae</taxon>
        <taxon>Suessiales</taxon>
        <taxon>Symbiodiniaceae</taxon>
        <taxon>Durusdinium</taxon>
    </lineage>
</organism>
<keyword evidence="2" id="KW-1185">Reference proteome</keyword>
<protein>
    <submittedName>
        <fullName evidence="1">Sodium channel protein type 11 subunit alpha (NaN) (Sensory neuron sodium channel 2) (Sodium channel protein type XI subunit alpha) (Voltage-gated sodium channel subunit alpha Nav1.9)</fullName>
    </submittedName>
</protein>
<proteinExistence type="predicted"/>
<dbReference type="Proteomes" id="UP001642464">
    <property type="component" value="Unassembled WGS sequence"/>
</dbReference>
<comment type="caution">
    <text evidence="1">The sequence shown here is derived from an EMBL/GenBank/DDBJ whole genome shotgun (WGS) entry which is preliminary data.</text>
</comment>
<dbReference type="InterPro" id="IPR005821">
    <property type="entry name" value="Ion_trans_dom"/>
</dbReference>
<keyword evidence="1" id="KW-0406">Ion transport</keyword>
<keyword evidence="1" id="KW-0813">Transport</keyword>
<reference evidence="1 2" key="1">
    <citation type="submission" date="2024-02" db="EMBL/GenBank/DDBJ databases">
        <authorList>
            <person name="Chen Y."/>
            <person name="Shah S."/>
            <person name="Dougan E. K."/>
            <person name="Thang M."/>
            <person name="Chan C."/>
        </authorList>
    </citation>
    <scope>NUCLEOTIDE SEQUENCE [LARGE SCALE GENOMIC DNA]</scope>
</reference>
<accession>A0ABP0IDX9</accession>
<name>A0ABP0IDX9_9DINO</name>